<dbReference type="RefSeq" id="WP_129315087.1">
    <property type="nucleotide sequence ID" value="NZ_NOIQ01000003.1"/>
</dbReference>
<comment type="caution">
    <text evidence="1">The sequence shown here is derived from an EMBL/GenBank/DDBJ whole genome shotgun (WGS) entry which is preliminary data.</text>
</comment>
<reference evidence="1 2" key="1">
    <citation type="submission" date="2019-12" db="EMBL/GenBank/DDBJ databases">
        <authorList>
            <person name="Li J."/>
            <person name="Shi Y."/>
            <person name="Xu G."/>
            <person name="Xiao D."/>
            <person name="Ran X."/>
        </authorList>
    </citation>
    <scope>NUCLEOTIDE SEQUENCE [LARGE SCALE GENOMIC DNA]</scope>
    <source>
        <strain evidence="1 2">JCM 15915</strain>
    </source>
</reference>
<dbReference type="AlphaFoldDB" id="A0A7K1LIV4"/>
<evidence type="ECO:0000313" key="1">
    <source>
        <dbReference type="EMBL" id="MUN54973.1"/>
    </source>
</evidence>
<accession>A0A7K1LIV4</accession>
<keyword evidence="2" id="KW-1185">Reference proteome</keyword>
<dbReference type="EMBL" id="WOGT01000003">
    <property type="protein sequence ID" value="MUN54973.1"/>
    <property type="molecule type" value="Genomic_DNA"/>
</dbReference>
<dbReference type="InterPro" id="IPR039498">
    <property type="entry name" value="NTP_transf_5"/>
</dbReference>
<name>A0A7K1LIV4_9MICC</name>
<protein>
    <recommendedName>
        <fullName evidence="3">Nucleotidyltransferase family protein</fullName>
    </recommendedName>
</protein>
<dbReference type="OrthoDB" id="3782133at2"/>
<sequence>MDAVELGGRIRLAHACLQAVATACEADILHVKGYAATEGFYRSNRHSTDADILVRPGHVEVFTHRLVTDGWEKVTDFSSGSAFHHAATFRHPWWGAVDIHRYFPGMDAHAEENFERLWATRQSLPIAHYPCAVPSDADQILLIMLHAGRDGWRGSLDIQYLRRVLSPRDLERMRRRAAEFGAEIALAASLGELGDYRHHPDYLLWKYMTVGGSRIDEWVARYSAARTLRAKARVAASSLLVNKDHLAMRLGRRPSRADVATEWVGRVRQAGTEIGQRVRGVLKGSEGRESP</sequence>
<evidence type="ECO:0008006" key="3">
    <source>
        <dbReference type="Google" id="ProtNLM"/>
    </source>
</evidence>
<dbReference type="Pfam" id="PF14907">
    <property type="entry name" value="NTP_transf_5"/>
    <property type="match status" value="1"/>
</dbReference>
<organism evidence="1 2">
    <name type="scientific">Rothia koreensis</name>
    <dbReference type="NCBI Taxonomy" id="592378"/>
    <lineage>
        <taxon>Bacteria</taxon>
        <taxon>Bacillati</taxon>
        <taxon>Actinomycetota</taxon>
        <taxon>Actinomycetes</taxon>
        <taxon>Micrococcales</taxon>
        <taxon>Micrococcaceae</taxon>
        <taxon>Rothia</taxon>
    </lineage>
</organism>
<proteinExistence type="predicted"/>
<dbReference type="Proteomes" id="UP000462152">
    <property type="component" value="Unassembled WGS sequence"/>
</dbReference>
<gene>
    <name evidence="1" type="ORF">GMA10_07075</name>
</gene>
<evidence type="ECO:0000313" key="2">
    <source>
        <dbReference type="Proteomes" id="UP000462152"/>
    </source>
</evidence>